<comment type="caution">
    <text evidence="1">The sequence shown here is derived from an EMBL/GenBank/DDBJ whole genome shotgun (WGS) entry which is preliminary data.</text>
</comment>
<keyword evidence="2" id="KW-1185">Reference proteome</keyword>
<gene>
    <name evidence="1" type="ORF">AFUS01_LOCUS6718</name>
</gene>
<protein>
    <submittedName>
        <fullName evidence="1">Uncharacterized protein</fullName>
    </submittedName>
</protein>
<accession>A0A8J2JBL3</accession>
<organism evidence="1 2">
    <name type="scientific">Allacma fusca</name>
    <dbReference type="NCBI Taxonomy" id="39272"/>
    <lineage>
        <taxon>Eukaryota</taxon>
        <taxon>Metazoa</taxon>
        <taxon>Ecdysozoa</taxon>
        <taxon>Arthropoda</taxon>
        <taxon>Hexapoda</taxon>
        <taxon>Collembola</taxon>
        <taxon>Symphypleona</taxon>
        <taxon>Sminthuridae</taxon>
        <taxon>Allacma</taxon>
    </lineage>
</organism>
<dbReference type="AlphaFoldDB" id="A0A8J2JBL3"/>
<reference evidence="1" key="1">
    <citation type="submission" date="2021-06" db="EMBL/GenBank/DDBJ databases">
        <authorList>
            <person name="Hodson N. C."/>
            <person name="Mongue J. A."/>
            <person name="Jaron S. K."/>
        </authorList>
    </citation>
    <scope>NUCLEOTIDE SEQUENCE</scope>
</reference>
<sequence>MGNHSEIPPKSGRIQPHSKFQQVSMMVVMVHGETSQFVYTGTYHRTATGPLLWKFRMTVILSLFYEGILKAVQGSHGKVFSGK</sequence>
<name>A0A8J2JBL3_9HEXA</name>
<evidence type="ECO:0000313" key="1">
    <source>
        <dbReference type="EMBL" id="CAG7717253.1"/>
    </source>
</evidence>
<dbReference type="Proteomes" id="UP000708208">
    <property type="component" value="Unassembled WGS sequence"/>
</dbReference>
<evidence type="ECO:0000313" key="2">
    <source>
        <dbReference type="Proteomes" id="UP000708208"/>
    </source>
</evidence>
<dbReference type="EMBL" id="CAJVCH010044201">
    <property type="protein sequence ID" value="CAG7717253.1"/>
    <property type="molecule type" value="Genomic_DNA"/>
</dbReference>
<proteinExistence type="predicted"/>